<comment type="similarity">
    <text evidence="2 7">Belongs to the 1-acyl-sn-glycerol-3-phosphate acyltransferase family.</text>
</comment>
<dbReference type="EMBL" id="ABVQ01000036">
    <property type="protein sequence ID" value="EEC57207.1"/>
    <property type="molecule type" value="Genomic_DNA"/>
</dbReference>
<dbReference type="PANTHER" id="PTHR10434">
    <property type="entry name" value="1-ACYL-SN-GLYCEROL-3-PHOSPHATE ACYLTRANSFERASE"/>
    <property type="match status" value="1"/>
</dbReference>
<dbReference type="CDD" id="cd07989">
    <property type="entry name" value="LPLAT_AGPAT-like"/>
    <property type="match status" value="1"/>
</dbReference>
<dbReference type="NCBIfam" id="TIGR00530">
    <property type="entry name" value="AGP_acyltrn"/>
    <property type="match status" value="1"/>
</dbReference>
<keyword evidence="7" id="KW-1208">Phospholipid metabolism</keyword>
<dbReference type="GO" id="GO:0006654">
    <property type="term" value="P:phosphatidic acid biosynthetic process"/>
    <property type="evidence" value="ECO:0007669"/>
    <property type="project" value="TreeGrafter"/>
</dbReference>
<keyword evidence="8" id="KW-1133">Transmembrane helix</keyword>
<keyword evidence="3 7" id="KW-0444">Lipid biosynthesis</keyword>
<organism evidence="10 11">
    <name type="scientific">[Bacteroides] pectinophilus ATCC 43243</name>
    <dbReference type="NCBI Taxonomy" id="483218"/>
    <lineage>
        <taxon>Bacteria</taxon>
        <taxon>Bacillati</taxon>
        <taxon>Bacillota</taxon>
        <taxon>Clostridia</taxon>
        <taxon>Eubacteriales</taxon>
    </lineage>
</organism>
<protein>
    <recommendedName>
        <fullName evidence="7">1-acyl-sn-glycerol-3-phosphate acyltransferase</fullName>
        <ecNumber evidence="7">2.3.1.51</ecNumber>
    </recommendedName>
</protein>
<dbReference type="InterPro" id="IPR004552">
    <property type="entry name" value="AGP_acyltrans"/>
</dbReference>
<dbReference type="GO" id="GO:0016020">
    <property type="term" value="C:membrane"/>
    <property type="evidence" value="ECO:0007669"/>
    <property type="project" value="InterPro"/>
</dbReference>
<feature type="domain" description="Phospholipid/glycerol acyltransferase" evidence="9">
    <location>
        <begin position="73"/>
        <end position="187"/>
    </location>
</feature>
<keyword evidence="8" id="KW-0812">Transmembrane</keyword>
<evidence type="ECO:0000256" key="3">
    <source>
        <dbReference type="ARBA" id="ARBA00022516"/>
    </source>
</evidence>
<comment type="catalytic activity">
    <reaction evidence="7">
        <text>a 1-acyl-sn-glycero-3-phosphate + an acyl-CoA = a 1,2-diacyl-sn-glycero-3-phosphate + CoA</text>
        <dbReference type="Rhea" id="RHEA:19709"/>
        <dbReference type="ChEBI" id="CHEBI:57287"/>
        <dbReference type="ChEBI" id="CHEBI:57970"/>
        <dbReference type="ChEBI" id="CHEBI:58342"/>
        <dbReference type="ChEBI" id="CHEBI:58608"/>
        <dbReference type="EC" id="2.3.1.51"/>
    </reaction>
</comment>
<comment type="caution">
    <text evidence="10">The sequence shown here is derived from an EMBL/GenBank/DDBJ whole genome shotgun (WGS) entry which is preliminary data.</text>
</comment>
<evidence type="ECO:0000256" key="1">
    <source>
        <dbReference type="ARBA" id="ARBA00005189"/>
    </source>
</evidence>
<gene>
    <name evidence="10" type="ORF">BACPEC_01715</name>
</gene>
<evidence type="ECO:0000256" key="2">
    <source>
        <dbReference type="ARBA" id="ARBA00008655"/>
    </source>
</evidence>
<dbReference type="STRING" id="483218.BACPEC_01715"/>
<evidence type="ECO:0000256" key="4">
    <source>
        <dbReference type="ARBA" id="ARBA00022679"/>
    </source>
</evidence>
<dbReference type="Proteomes" id="UP000003136">
    <property type="component" value="Unassembled WGS sequence"/>
</dbReference>
<dbReference type="InterPro" id="IPR002123">
    <property type="entry name" value="Plipid/glycerol_acylTrfase"/>
</dbReference>
<proteinExistence type="inferred from homology"/>
<dbReference type="HOGENOM" id="CLU_027938_6_1_9"/>
<dbReference type="eggNOG" id="COG0204">
    <property type="taxonomic scope" value="Bacteria"/>
</dbReference>
<reference evidence="10 11" key="2">
    <citation type="submission" date="2008-11" db="EMBL/GenBank/DDBJ databases">
        <authorList>
            <person name="Fulton L."/>
            <person name="Clifton S."/>
            <person name="Fulton B."/>
            <person name="Xu J."/>
            <person name="Minx P."/>
            <person name="Pepin K.H."/>
            <person name="Johnson M."/>
            <person name="Bhonagiri V."/>
            <person name="Nash W.E."/>
            <person name="Mardis E.R."/>
            <person name="Wilson R.K."/>
        </authorList>
    </citation>
    <scope>NUCLEOTIDE SEQUENCE [LARGE SCALE GENOMIC DNA]</scope>
    <source>
        <strain evidence="10 11">ATCC 43243</strain>
    </source>
</reference>
<feature type="transmembrane region" description="Helical" evidence="8">
    <location>
        <begin position="6"/>
        <end position="28"/>
    </location>
</feature>
<dbReference type="SUPFAM" id="SSF69593">
    <property type="entry name" value="Glycerol-3-phosphate (1)-acyltransferase"/>
    <property type="match status" value="1"/>
</dbReference>
<dbReference type="SMART" id="SM00563">
    <property type="entry name" value="PlsC"/>
    <property type="match status" value="1"/>
</dbReference>
<evidence type="ECO:0000313" key="10">
    <source>
        <dbReference type="EMBL" id="EEC57207.1"/>
    </source>
</evidence>
<evidence type="ECO:0000256" key="8">
    <source>
        <dbReference type="SAM" id="Phobius"/>
    </source>
</evidence>
<dbReference type="EC" id="2.3.1.51" evidence="7"/>
<comment type="domain">
    <text evidence="7">The HXXXXD motif is essential for acyltransferase activity and may constitute the binding site for the phosphate moiety of the glycerol-3-phosphate.</text>
</comment>
<keyword evidence="6 7" id="KW-0012">Acyltransferase</keyword>
<sequence>MIRTLLIIIFLIIFFIISIPLFLIEWLIGKFNPHAKDISSLRIVQTAFKIIRFIGGIHTTVIGYENIPKDKPVLFIGNHRGFFDTIISYSMMPGITGFVAKKEIEKVPLLRVWMRYLHCLFLDRANIKEGLKTILKGIDEVKAGISMVIFPEGTRNKGDGIMPFKEGSFKIAEKSGCLIIPMVQNNTSAAFEDHFPFIRRTHTIIEFGTPIDLTTLSKEDRKAIGAYTHSIMLKMYEKKSVSCIK</sequence>
<evidence type="ECO:0000256" key="7">
    <source>
        <dbReference type="RuleBase" id="RU361267"/>
    </source>
</evidence>
<evidence type="ECO:0000256" key="6">
    <source>
        <dbReference type="ARBA" id="ARBA00023315"/>
    </source>
</evidence>
<comment type="pathway">
    <text evidence="1">Lipid metabolism.</text>
</comment>
<keyword evidence="11" id="KW-1185">Reference proteome</keyword>
<reference evidence="10 11" key="1">
    <citation type="submission" date="2008-11" db="EMBL/GenBank/DDBJ databases">
        <title>Draft genome sequence of Bacteroides pectinophilus (ATCC 43243).</title>
        <authorList>
            <person name="Sudarsanam P."/>
            <person name="Ley R."/>
            <person name="Guruge J."/>
            <person name="Turnbaugh P.J."/>
            <person name="Mahowald M."/>
            <person name="Liep D."/>
            <person name="Gordon J."/>
        </authorList>
    </citation>
    <scope>NUCLEOTIDE SEQUENCE [LARGE SCALE GENOMIC DNA]</scope>
    <source>
        <strain evidence="10 11">ATCC 43243</strain>
    </source>
</reference>
<keyword evidence="4 7" id="KW-0808">Transferase</keyword>
<dbReference type="AlphaFoldDB" id="B7ARL1"/>
<accession>B7ARL1</accession>
<evidence type="ECO:0000313" key="11">
    <source>
        <dbReference type="Proteomes" id="UP000003136"/>
    </source>
</evidence>
<keyword evidence="7" id="KW-0594">Phospholipid biosynthesis</keyword>
<dbReference type="Pfam" id="PF01553">
    <property type="entry name" value="Acyltransferase"/>
    <property type="match status" value="1"/>
</dbReference>
<dbReference type="GO" id="GO:0003841">
    <property type="term" value="F:1-acylglycerol-3-phosphate O-acyltransferase activity"/>
    <property type="evidence" value="ECO:0007669"/>
    <property type="project" value="UniProtKB-UniRule"/>
</dbReference>
<dbReference type="PANTHER" id="PTHR10434:SF64">
    <property type="entry name" value="1-ACYL-SN-GLYCEROL-3-PHOSPHATE ACYLTRANSFERASE-RELATED"/>
    <property type="match status" value="1"/>
</dbReference>
<keyword evidence="5 7" id="KW-0443">Lipid metabolism</keyword>
<evidence type="ECO:0000259" key="9">
    <source>
        <dbReference type="SMART" id="SM00563"/>
    </source>
</evidence>
<name>B7ARL1_9FIRM</name>
<evidence type="ECO:0000256" key="5">
    <source>
        <dbReference type="ARBA" id="ARBA00023098"/>
    </source>
</evidence>
<keyword evidence="8" id="KW-0472">Membrane</keyword>